<dbReference type="PROSITE" id="PS50305">
    <property type="entry name" value="SIRTUIN"/>
    <property type="match status" value="1"/>
</dbReference>
<keyword evidence="7" id="KW-1185">Reference proteome</keyword>
<evidence type="ECO:0000256" key="2">
    <source>
        <dbReference type="ARBA" id="ARBA00022679"/>
    </source>
</evidence>
<dbReference type="AlphaFoldDB" id="A0A429ZCK5"/>
<dbReference type="PANTHER" id="PTHR11085">
    <property type="entry name" value="NAD-DEPENDENT PROTEIN DEACYLASE SIRTUIN-5, MITOCHONDRIAL-RELATED"/>
    <property type="match status" value="1"/>
</dbReference>
<dbReference type="OrthoDB" id="9800582at2"/>
<dbReference type="Pfam" id="PF02146">
    <property type="entry name" value="SIR2"/>
    <property type="match status" value="1"/>
</dbReference>
<dbReference type="GeneID" id="98569486"/>
<dbReference type="GO" id="GO:0017136">
    <property type="term" value="F:histone deacetylase activity, NAD-dependent"/>
    <property type="evidence" value="ECO:0007669"/>
    <property type="project" value="TreeGrafter"/>
</dbReference>
<evidence type="ECO:0000259" key="5">
    <source>
        <dbReference type="PROSITE" id="PS50305"/>
    </source>
</evidence>
<dbReference type="InterPro" id="IPR050134">
    <property type="entry name" value="NAD-dep_sirtuin_deacylases"/>
</dbReference>
<dbReference type="GO" id="GO:0070403">
    <property type="term" value="F:NAD+ binding"/>
    <property type="evidence" value="ECO:0007669"/>
    <property type="project" value="InterPro"/>
</dbReference>
<accession>A0A429ZCK5</accession>
<feature type="domain" description="Deacetylase sirtuin-type" evidence="5">
    <location>
        <begin position="1"/>
        <end position="239"/>
    </location>
</feature>
<keyword evidence="2" id="KW-0808">Transferase</keyword>
<comment type="caution">
    <text evidence="4">Lacks conserved residue(s) required for the propagation of feature annotation.</text>
</comment>
<organism evidence="6 7">
    <name type="scientific">Vagococcus salmoninarum</name>
    <dbReference type="NCBI Taxonomy" id="2739"/>
    <lineage>
        <taxon>Bacteria</taxon>
        <taxon>Bacillati</taxon>
        <taxon>Bacillota</taxon>
        <taxon>Bacilli</taxon>
        <taxon>Lactobacillales</taxon>
        <taxon>Enterococcaceae</taxon>
        <taxon>Vagococcus</taxon>
    </lineage>
</organism>
<comment type="caution">
    <text evidence="6">The sequence shown here is derived from an EMBL/GenBank/DDBJ whole genome shotgun (WGS) entry which is preliminary data.</text>
</comment>
<dbReference type="EMBL" id="NGJU01000029">
    <property type="protein sequence ID" value="RST91438.1"/>
    <property type="molecule type" value="Genomic_DNA"/>
</dbReference>
<name>A0A429ZCK5_9ENTE</name>
<reference evidence="6 7" key="1">
    <citation type="submission" date="2017-05" db="EMBL/GenBank/DDBJ databases">
        <title>Vagococcus spp. assemblies.</title>
        <authorList>
            <person name="Gulvik C.A."/>
        </authorList>
    </citation>
    <scope>NUCLEOTIDE SEQUENCE [LARGE SCALE GENOMIC DNA]</scope>
    <source>
        <strain evidence="6 7">NCFB 2777</strain>
    </source>
</reference>
<keyword evidence="3" id="KW-0520">NAD</keyword>
<dbReference type="InterPro" id="IPR029035">
    <property type="entry name" value="DHS-like_NAD/FAD-binding_dom"/>
</dbReference>
<dbReference type="Gene3D" id="3.30.1600.10">
    <property type="entry name" value="SIR2/SIRT2 'Small Domain"/>
    <property type="match status" value="1"/>
</dbReference>
<evidence type="ECO:0000256" key="1">
    <source>
        <dbReference type="ARBA" id="ARBA00012928"/>
    </source>
</evidence>
<dbReference type="NCBIfam" id="NF001752">
    <property type="entry name" value="PRK00481.1-1"/>
    <property type="match status" value="1"/>
</dbReference>
<proteinExistence type="predicted"/>
<gene>
    <name evidence="6" type="ORF">CBF35_14140</name>
</gene>
<evidence type="ECO:0000313" key="7">
    <source>
        <dbReference type="Proteomes" id="UP000287239"/>
    </source>
</evidence>
<dbReference type="PANTHER" id="PTHR11085:SF4">
    <property type="entry name" value="NAD-DEPENDENT PROTEIN DEACYLASE"/>
    <property type="match status" value="1"/>
</dbReference>
<dbReference type="InterPro" id="IPR003000">
    <property type="entry name" value="Sirtuin"/>
</dbReference>
<dbReference type="Gene3D" id="3.40.50.1220">
    <property type="entry name" value="TPP-binding domain"/>
    <property type="match status" value="1"/>
</dbReference>
<evidence type="ECO:0000256" key="3">
    <source>
        <dbReference type="ARBA" id="ARBA00023027"/>
    </source>
</evidence>
<dbReference type="InterPro" id="IPR026591">
    <property type="entry name" value="Sirtuin_cat_small_dom_sf"/>
</dbReference>
<evidence type="ECO:0000256" key="4">
    <source>
        <dbReference type="PROSITE-ProRule" id="PRU00236"/>
    </source>
</evidence>
<dbReference type="SUPFAM" id="SSF52467">
    <property type="entry name" value="DHS-like NAD/FAD-binding domain"/>
    <property type="match status" value="1"/>
</dbReference>
<dbReference type="Proteomes" id="UP000287239">
    <property type="component" value="Unassembled WGS sequence"/>
</dbReference>
<dbReference type="RefSeq" id="WP_126782284.1">
    <property type="nucleotide sequence ID" value="NZ_NGJU01000029.1"/>
</dbReference>
<sequence>MEKRQEALNLIKDSQKITFLTGAGVSVASGIPDYRSMTGVYAGIDAPEYLLSHSCLQEEPEKFYRFVKELYHPQAKGNIIHQTMARLEKEKATVKIVTQNIDQLHHQVGSQKVMNFHGSLYDCYCQKCGETVAVEAYLQSMTHQKCGGMIRPNVVLYEEGLAEEVISQSIKAVAEAELIVIVGTSLKVYPFASLIDYRRGDSQVIVINQEELLLNEEIIMIQEDATTFFADINERNEEK</sequence>
<protein>
    <recommendedName>
        <fullName evidence="1">protein acetyllysine N-acetyltransferase</fullName>
        <ecNumber evidence="1">2.3.1.286</ecNumber>
    </recommendedName>
</protein>
<evidence type="ECO:0000313" key="6">
    <source>
        <dbReference type="EMBL" id="RST91438.1"/>
    </source>
</evidence>
<dbReference type="InterPro" id="IPR026590">
    <property type="entry name" value="Ssirtuin_cat_dom"/>
</dbReference>
<dbReference type="EC" id="2.3.1.286" evidence="1"/>